<sequence length="612" mass="67007">MRSSLKTLGGCLLSILVSTSQAVSIPTAHGDNPATLFDWGETESSSHLVFHKCYDGSFECAKLLVPLDWSDLSNPNNVSIAIVRLPAVVDRADESYGGAILVNPGGPGGSGTDILLASGKGLQKLVDGEKHFDVLSFDPRGMKYTTPSVSCFQDDPSRQALLILGMGAGGLDDSSNALNLKWGIDQGLGRLCAHSGYYADGSNIRQFVSTALVARDMVEIIDRLDENLKTELEDGKRPSGLNYQQQTLSQTSSDDVPLLNYWGLSYGTMLGNTFASMFPERVGRVILDGVVDADDYVSTGWTTNLRDNTKTWSKFFEYCFEAGSKCALYHPSYKSANDIRDKVDAFWEKLKQEPIPIVIGGNMGILTNFILRTFVHTALYIPNVLWPYLAVFIDSLANEDLVTASSMLEEGLLWQHELPLYFSPSLPPIPKLSDYFSMTSNKPDQQPQFGYAWSLEASISVLCGDGEDITDRTKANQTDYLALLESQSKISGPVWAEINLHCIHWPSELRPTSKNRFTGPFGSKLSQYNPKGSPILFIGNTADPVTPVFNAHKMSKSHEGSVVFTQDLPGHCSTAANPSTCLFPIVRAFFANGTLPPKGLVCEGMFKPWDLV</sequence>
<dbReference type="RefSeq" id="XP_064712476.1">
    <property type="nucleotide sequence ID" value="XM_064844616.1"/>
</dbReference>
<dbReference type="InterPro" id="IPR029058">
    <property type="entry name" value="AB_hydrolase_fold"/>
</dbReference>
<dbReference type="PANTHER" id="PTHR43248:SF25">
    <property type="entry name" value="AB HYDROLASE-1 DOMAIN-CONTAINING PROTEIN-RELATED"/>
    <property type="match status" value="1"/>
</dbReference>
<feature type="chain" id="PRO_5043698628" description="Peptidase S33 tripeptidyl aminopeptidase-like C-terminal domain-containing protein" evidence="3">
    <location>
        <begin position="23"/>
        <end position="612"/>
    </location>
</feature>
<gene>
    <name evidence="5" type="ORF">LTR84_000988</name>
</gene>
<evidence type="ECO:0000313" key="5">
    <source>
        <dbReference type="EMBL" id="KAK5065152.1"/>
    </source>
</evidence>
<proteinExistence type="inferred from homology"/>
<dbReference type="AlphaFoldDB" id="A0AAV9NVK8"/>
<organism evidence="5 6">
    <name type="scientific">Exophiala bonariae</name>
    <dbReference type="NCBI Taxonomy" id="1690606"/>
    <lineage>
        <taxon>Eukaryota</taxon>
        <taxon>Fungi</taxon>
        <taxon>Dikarya</taxon>
        <taxon>Ascomycota</taxon>
        <taxon>Pezizomycotina</taxon>
        <taxon>Eurotiomycetes</taxon>
        <taxon>Chaetothyriomycetidae</taxon>
        <taxon>Chaetothyriales</taxon>
        <taxon>Herpotrichiellaceae</taxon>
        <taxon>Exophiala</taxon>
    </lineage>
</organism>
<accession>A0AAV9NVK8</accession>
<feature type="domain" description="Peptidase S33 tripeptidyl aminopeptidase-like C-terminal" evidence="4">
    <location>
        <begin position="491"/>
        <end position="602"/>
    </location>
</feature>
<dbReference type="GO" id="GO:0016787">
    <property type="term" value="F:hydrolase activity"/>
    <property type="evidence" value="ECO:0007669"/>
    <property type="project" value="UniProtKB-KW"/>
</dbReference>
<dbReference type="InterPro" id="IPR051601">
    <property type="entry name" value="Serine_prot/Carboxylest_S33"/>
</dbReference>
<dbReference type="Proteomes" id="UP001358417">
    <property type="component" value="Unassembled WGS sequence"/>
</dbReference>
<comment type="caution">
    <text evidence="5">The sequence shown here is derived from an EMBL/GenBank/DDBJ whole genome shotgun (WGS) entry which is preliminary data.</text>
</comment>
<dbReference type="Pfam" id="PF08386">
    <property type="entry name" value="Abhydrolase_4"/>
    <property type="match status" value="1"/>
</dbReference>
<evidence type="ECO:0000259" key="4">
    <source>
        <dbReference type="Pfam" id="PF08386"/>
    </source>
</evidence>
<evidence type="ECO:0000256" key="3">
    <source>
        <dbReference type="SAM" id="SignalP"/>
    </source>
</evidence>
<reference evidence="5 6" key="1">
    <citation type="submission" date="2023-08" db="EMBL/GenBank/DDBJ databases">
        <title>Black Yeasts Isolated from many extreme environments.</title>
        <authorList>
            <person name="Coleine C."/>
            <person name="Stajich J.E."/>
            <person name="Selbmann L."/>
        </authorList>
    </citation>
    <scope>NUCLEOTIDE SEQUENCE [LARGE SCALE GENOMIC DNA]</scope>
    <source>
        <strain evidence="5 6">CCFEE 5792</strain>
    </source>
</reference>
<dbReference type="InterPro" id="IPR013595">
    <property type="entry name" value="Pept_S33_TAP-like_C"/>
</dbReference>
<comment type="similarity">
    <text evidence="1">Belongs to the peptidase S33 family.</text>
</comment>
<protein>
    <recommendedName>
        <fullName evidence="4">Peptidase S33 tripeptidyl aminopeptidase-like C-terminal domain-containing protein</fullName>
    </recommendedName>
</protein>
<keyword evidence="2" id="KW-0378">Hydrolase</keyword>
<name>A0AAV9NVK8_9EURO</name>
<evidence type="ECO:0000313" key="6">
    <source>
        <dbReference type="Proteomes" id="UP001358417"/>
    </source>
</evidence>
<keyword evidence="3" id="KW-0732">Signal</keyword>
<evidence type="ECO:0000256" key="2">
    <source>
        <dbReference type="ARBA" id="ARBA00022801"/>
    </source>
</evidence>
<evidence type="ECO:0000256" key="1">
    <source>
        <dbReference type="ARBA" id="ARBA00010088"/>
    </source>
</evidence>
<dbReference type="PANTHER" id="PTHR43248">
    <property type="entry name" value="2-SUCCINYL-6-HYDROXY-2,4-CYCLOHEXADIENE-1-CARBOXYLATE SYNTHASE"/>
    <property type="match status" value="1"/>
</dbReference>
<keyword evidence="6" id="KW-1185">Reference proteome</keyword>
<dbReference type="EMBL" id="JAVRRD010000001">
    <property type="protein sequence ID" value="KAK5065152.1"/>
    <property type="molecule type" value="Genomic_DNA"/>
</dbReference>
<dbReference type="SUPFAM" id="SSF53474">
    <property type="entry name" value="alpha/beta-Hydrolases"/>
    <property type="match status" value="2"/>
</dbReference>
<feature type="signal peptide" evidence="3">
    <location>
        <begin position="1"/>
        <end position="22"/>
    </location>
</feature>
<dbReference type="GeneID" id="89969210"/>
<dbReference type="Gene3D" id="3.40.50.1820">
    <property type="entry name" value="alpha/beta hydrolase"/>
    <property type="match status" value="1"/>
</dbReference>